<evidence type="ECO:0000313" key="2">
    <source>
        <dbReference type="Proteomes" id="UP000050280"/>
    </source>
</evidence>
<dbReference type="AlphaFoldDB" id="A0A0P7AZ50"/>
<protein>
    <submittedName>
        <fullName evidence="1">Uncharacterized protein</fullName>
    </submittedName>
</protein>
<dbReference type="EMBL" id="LDJX01000001">
    <property type="protein sequence ID" value="KPM33506.1"/>
    <property type="molecule type" value="Genomic_DNA"/>
</dbReference>
<proteinExistence type="predicted"/>
<comment type="caution">
    <text evidence="1">The sequence shown here is derived from an EMBL/GenBank/DDBJ whole genome shotgun (WGS) entry which is preliminary data.</text>
</comment>
<sequence>MGQKNNLGSLRVDFEPFSGTKCVSRSFLSEYPNAWREAQGFSMNIPFIS</sequence>
<keyword evidence="2" id="KW-1185">Reference proteome</keyword>
<gene>
    <name evidence="1" type="ORF">I595_409</name>
</gene>
<evidence type="ECO:0000313" key="1">
    <source>
        <dbReference type="EMBL" id="KPM33506.1"/>
    </source>
</evidence>
<organism evidence="1 2">
    <name type="scientific">Croceitalea dokdonensis DOKDO 023</name>
    <dbReference type="NCBI Taxonomy" id="1300341"/>
    <lineage>
        <taxon>Bacteria</taxon>
        <taxon>Pseudomonadati</taxon>
        <taxon>Bacteroidota</taxon>
        <taxon>Flavobacteriia</taxon>
        <taxon>Flavobacteriales</taxon>
        <taxon>Flavobacteriaceae</taxon>
        <taxon>Croceitalea</taxon>
    </lineage>
</organism>
<reference evidence="1 2" key="1">
    <citation type="submission" date="2015-09" db="EMBL/GenBank/DDBJ databases">
        <title>Genome sequence of the marine flavobacterium Croceitalea dokdonensis DOKDO 023 that contains proton- and sodium-pumping rhodopsins.</title>
        <authorList>
            <person name="Kwon S.-K."/>
            <person name="Lee H.K."/>
            <person name="Kwak M.-J."/>
            <person name="Kim J.F."/>
        </authorList>
    </citation>
    <scope>NUCLEOTIDE SEQUENCE [LARGE SCALE GENOMIC DNA]</scope>
    <source>
        <strain evidence="1 2">DOKDO 023</strain>
    </source>
</reference>
<accession>A0A0P7AZ50</accession>
<name>A0A0P7AZ50_9FLAO</name>
<dbReference type="Proteomes" id="UP000050280">
    <property type="component" value="Unassembled WGS sequence"/>
</dbReference>